<accession>A0A6C0KT01</accession>
<reference evidence="5" key="1">
    <citation type="journal article" date="2020" name="Nature">
        <title>Giant virus diversity and host interactions through global metagenomics.</title>
        <authorList>
            <person name="Schulz F."/>
            <person name="Roux S."/>
            <person name="Paez-Espino D."/>
            <person name="Jungbluth S."/>
            <person name="Walsh D.A."/>
            <person name="Denef V.J."/>
            <person name="McMahon K.D."/>
            <person name="Konstantinidis K.T."/>
            <person name="Eloe-Fadrosh E.A."/>
            <person name="Kyrpides N.C."/>
            <person name="Woyke T."/>
        </authorList>
    </citation>
    <scope>NUCLEOTIDE SEQUENCE</scope>
    <source>
        <strain evidence="5">GVMAG-S-3300013093-109</strain>
    </source>
</reference>
<dbReference type="Pfam" id="PF23162">
    <property type="entry name" value="AEP_C962R"/>
    <property type="match status" value="1"/>
</dbReference>
<dbReference type="AlphaFoldDB" id="A0A6C0KT01"/>
<feature type="domain" description="SF3 helicase" evidence="4">
    <location>
        <begin position="647"/>
        <end position="808"/>
    </location>
</feature>
<dbReference type="NCBIfam" id="TIGR01613">
    <property type="entry name" value="primase_Cterm"/>
    <property type="match status" value="1"/>
</dbReference>
<keyword evidence="3" id="KW-0067">ATP-binding</keyword>
<evidence type="ECO:0000259" key="4">
    <source>
        <dbReference type="PROSITE" id="PS51206"/>
    </source>
</evidence>
<dbReference type="PANTHER" id="PTHR35372:SF2">
    <property type="entry name" value="SF3 HELICASE DOMAIN-CONTAINING PROTEIN"/>
    <property type="match status" value="1"/>
</dbReference>
<dbReference type="GO" id="GO:0016817">
    <property type="term" value="F:hydrolase activity, acting on acid anhydrides"/>
    <property type="evidence" value="ECO:0007669"/>
    <property type="project" value="InterPro"/>
</dbReference>
<dbReference type="PROSITE" id="PS51206">
    <property type="entry name" value="SF3_HELICASE_1"/>
    <property type="match status" value="1"/>
</dbReference>
<dbReference type="Pfam" id="PF08707">
    <property type="entry name" value="PriCT_2"/>
    <property type="match status" value="1"/>
</dbReference>
<organism evidence="5">
    <name type="scientific">viral metagenome</name>
    <dbReference type="NCBI Taxonomy" id="1070528"/>
    <lineage>
        <taxon>unclassified sequences</taxon>
        <taxon>metagenomes</taxon>
        <taxon>organismal metagenomes</taxon>
    </lineage>
</organism>
<sequence length="954" mass="111349">MLSRSTMPPTLMDDFLDTSLGRFIGSHYVTEKGEACSFTGMGATKGKFMVKDEDYPQFLDLLHEYLFTQQRRPRNLVEQRRCDYMAPILIDLDFKYPTERALQRQFELSNVYSFIQEYVKNITYFYALDEEKPLRFFITLRPAPYEDKKTANRSIKDGVHIQCPDLILPSEHQQVLRHRSLELMNLTKSFQQTGYINAEKDIFDEAIVKKNGWFFYGESKADIPAYQLAAVYVFDPKTNEFHEEDIEEYQPRQLLELLSIRYNLRTSTMVFEEKTQEEWKMRFDYCTGKRSVIGMAGSPVIAPQDAPMDIPTLTINNSPIYEKIEKDKIEEAKQLARECLSAERAADYHSWMAVGWCLHHIDPSEDMFNVWLEFSAKSSKSAGNNAGSLYRDWTRGWNRSAEERHYTSRSLHDWARKDNHKKYHKIRNQSFINFVESEVDATHTHIARLMKQMYGDRYCAAVDSKKVDWYEFTGTYWKKLAQGIELRNKMTTEVAQVISATRETIRKRLDNLGNDERNWEETRMKKMTKIEQCLYTSGFKDSVMKECVGLFYDEDFAQKLNSNQFLIGFNNGVVDLHAVKTVGDRKEYTVIFRKAEPTDYISFMAGRCVTKNCDPMDYVEYDPNDPEQAEIHAEIDDFMAKLFPRPELRTYMWKKLASCLEGANKEQTYETWIGVGGNGKSKLVDQMSMVLGDYASSLQSTAMTRKRPESGAANPDIMAIRNKRFIYMAEPDDREPLNTSRMKQFTGEDDVEARGLFEEQTKFKITGKIFMLCNAFPAINTMDRGTWRRVRAVPFEAKFVDPGVEEVNLAANIYPRDNQLDAKMKKWRTLFMSRLVHIYKTEYLPKGLGQAPSIVTQESNKYQESFDSVAKFMNARIREIKKGGYESDIKDIFRVYKRWYEEIGGGVGRKLSQNELYKRLSDKCGEPSDRKTFKQMRLFEDDVDIEEYDKSLEE</sequence>
<evidence type="ECO:0000256" key="1">
    <source>
        <dbReference type="ARBA" id="ARBA00022741"/>
    </source>
</evidence>
<evidence type="ECO:0000256" key="2">
    <source>
        <dbReference type="ARBA" id="ARBA00022801"/>
    </source>
</evidence>
<dbReference type="InterPro" id="IPR056443">
    <property type="entry name" value="AEP_C962R"/>
</dbReference>
<proteinExistence type="predicted"/>
<dbReference type="InterPro" id="IPR014819">
    <property type="entry name" value="PriCT_2"/>
</dbReference>
<evidence type="ECO:0000256" key="3">
    <source>
        <dbReference type="ARBA" id="ARBA00022840"/>
    </source>
</evidence>
<protein>
    <recommendedName>
        <fullName evidence="4">SF3 helicase domain-containing protein</fullName>
    </recommendedName>
</protein>
<dbReference type="Gene3D" id="3.40.50.300">
    <property type="entry name" value="P-loop containing nucleotide triphosphate hydrolases"/>
    <property type="match status" value="1"/>
</dbReference>
<evidence type="ECO:0000313" key="5">
    <source>
        <dbReference type="EMBL" id="QHU20393.1"/>
    </source>
</evidence>
<keyword evidence="2" id="KW-0378">Hydrolase</keyword>
<dbReference type="InterPro" id="IPR006500">
    <property type="entry name" value="Helicase_put_C_phage/plasmid"/>
</dbReference>
<dbReference type="InterPro" id="IPR014015">
    <property type="entry name" value="Helicase_SF3_DNA-vir"/>
</dbReference>
<dbReference type="EMBL" id="MN740968">
    <property type="protein sequence ID" value="QHU20393.1"/>
    <property type="molecule type" value="Genomic_DNA"/>
</dbReference>
<dbReference type="InterPro" id="IPR027417">
    <property type="entry name" value="P-loop_NTPase"/>
</dbReference>
<dbReference type="PANTHER" id="PTHR35372">
    <property type="entry name" value="ATP BINDING PROTEIN-RELATED"/>
    <property type="match status" value="1"/>
</dbReference>
<dbReference type="InterPro" id="IPR051620">
    <property type="entry name" value="ORF904-like_C"/>
</dbReference>
<dbReference type="Pfam" id="PF08706">
    <property type="entry name" value="D5_N"/>
    <property type="match status" value="1"/>
</dbReference>
<dbReference type="InterPro" id="IPR014818">
    <property type="entry name" value="Phage/plasmid_primase_P4_C"/>
</dbReference>
<name>A0A6C0KT01_9ZZZZ</name>
<keyword evidence="1" id="KW-0547">Nucleotide-binding</keyword>
<dbReference type="GO" id="GO:0005524">
    <property type="term" value="F:ATP binding"/>
    <property type="evidence" value="ECO:0007669"/>
    <property type="project" value="UniProtKB-KW"/>
</dbReference>